<dbReference type="GO" id="GO:0016020">
    <property type="term" value="C:membrane"/>
    <property type="evidence" value="ECO:0007669"/>
    <property type="project" value="TreeGrafter"/>
</dbReference>
<feature type="transmembrane region" description="Helical" evidence="1">
    <location>
        <begin position="143"/>
        <end position="163"/>
    </location>
</feature>
<feature type="transmembrane region" description="Helical" evidence="1">
    <location>
        <begin position="54"/>
        <end position="73"/>
    </location>
</feature>
<dbReference type="AlphaFoldDB" id="A0A1D2A3A3"/>
<dbReference type="EMBL" id="GDKF01005061">
    <property type="protein sequence ID" value="JAT73561.1"/>
    <property type="molecule type" value="Transcribed_RNA"/>
</dbReference>
<proteinExistence type="predicted"/>
<keyword evidence="1" id="KW-0472">Membrane</keyword>
<dbReference type="PANTHER" id="PTHR12242">
    <property type="entry name" value="OS02G0130600 PROTEIN-RELATED"/>
    <property type="match status" value="1"/>
</dbReference>
<protein>
    <submittedName>
        <fullName evidence="2">Uncharacterized protein</fullName>
    </submittedName>
</protein>
<evidence type="ECO:0000256" key="1">
    <source>
        <dbReference type="SAM" id="Phobius"/>
    </source>
</evidence>
<name>A0A1D2A3A3_AUXPR</name>
<evidence type="ECO:0000313" key="2">
    <source>
        <dbReference type="EMBL" id="JAT73561.1"/>
    </source>
</evidence>
<accession>A0A1D2A3A3</accession>
<dbReference type="PANTHER" id="PTHR12242:SF22">
    <property type="entry name" value="OS02G0130600 PROTEIN"/>
    <property type="match status" value="1"/>
</dbReference>
<keyword evidence="1" id="KW-0812">Transmembrane</keyword>
<keyword evidence="1" id="KW-1133">Transmembrane helix</keyword>
<gene>
    <name evidence="2" type="ORF">g.40287</name>
</gene>
<sequence>MVLPPAFVAAQLINAVQAYILLRHDVLKIGSDQHPTLEEVTAHAPYGSPRILRWYRTSVCAYVLGLSIWQLGLSPAARFTELCPWFTMWSWYLLVLYFVLATTASWTTRYMDRPPSPRAGDDHRRPGLWLPRAILVLYHVHQAMVWLLLVITWGILYPAALAMPDPRERRDKLENMLNFGSYNQHGGNVVFMLGELFLAHLPFQSRYLGWVGVWTALYFLFESFSKIVWDQFHYPIFEGGAMQQWSAALLIPALQWASFGLVLALVSRKKKLVERVESQRSIASNGGADRPTAKPHAA</sequence>
<feature type="transmembrane region" description="Helical" evidence="1">
    <location>
        <begin position="245"/>
        <end position="266"/>
    </location>
</feature>
<organism evidence="2">
    <name type="scientific">Auxenochlorella protothecoides</name>
    <name type="common">Green microalga</name>
    <name type="synonym">Chlorella protothecoides</name>
    <dbReference type="NCBI Taxonomy" id="3075"/>
    <lineage>
        <taxon>Eukaryota</taxon>
        <taxon>Viridiplantae</taxon>
        <taxon>Chlorophyta</taxon>
        <taxon>core chlorophytes</taxon>
        <taxon>Trebouxiophyceae</taxon>
        <taxon>Chlorellales</taxon>
        <taxon>Chlorellaceae</taxon>
        <taxon>Auxenochlorella</taxon>
    </lineage>
</organism>
<feature type="transmembrane region" description="Helical" evidence="1">
    <location>
        <begin position="85"/>
        <end position="106"/>
    </location>
</feature>
<reference evidence="2" key="1">
    <citation type="submission" date="2015-08" db="EMBL/GenBank/DDBJ databases">
        <authorList>
            <person name="Babu N.S."/>
            <person name="Beckwith C.J."/>
            <person name="Beseler K.G."/>
            <person name="Brison A."/>
            <person name="Carone J.V."/>
            <person name="Caskin T.P."/>
            <person name="Diamond M."/>
            <person name="Durham M.E."/>
            <person name="Foxe J.M."/>
            <person name="Go M."/>
            <person name="Henderson B.A."/>
            <person name="Jones I.B."/>
            <person name="McGettigan J.A."/>
            <person name="Micheletti S.J."/>
            <person name="Nasrallah M.E."/>
            <person name="Ortiz D."/>
            <person name="Piller C.R."/>
            <person name="Privatt S.R."/>
            <person name="Schneider S.L."/>
            <person name="Sharp S."/>
            <person name="Smith T.C."/>
            <person name="Stanton J.D."/>
            <person name="Ullery H.E."/>
            <person name="Wilson R.J."/>
            <person name="Serrano M.G."/>
            <person name="Buck G."/>
            <person name="Lee V."/>
            <person name="Wang Y."/>
            <person name="Carvalho R."/>
            <person name="Voegtly L."/>
            <person name="Shi R."/>
            <person name="Duckworth R."/>
            <person name="Johnson A."/>
            <person name="Loviza R."/>
            <person name="Walstead R."/>
            <person name="Shah Z."/>
            <person name="Kiflezghi M."/>
            <person name="Wade K."/>
            <person name="Ball S.L."/>
            <person name="Bradley K.W."/>
            <person name="Asai D.J."/>
            <person name="Bowman C.A."/>
            <person name="Russell D.A."/>
            <person name="Pope W.H."/>
            <person name="Jacobs-Sera D."/>
            <person name="Hendrix R.W."/>
            <person name="Hatfull G.F."/>
        </authorList>
    </citation>
    <scope>NUCLEOTIDE SEQUENCE</scope>
</reference>
<feature type="transmembrane region" description="Helical" evidence="1">
    <location>
        <begin position="207"/>
        <end position="225"/>
    </location>
</feature>